<evidence type="ECO:0000313" key="10">
    <source>
        <dbReference type="EMBL" id="QHU21745.1"/>
    </source>
</evidence>
<evidence type="ECO:0000256" key="4">
    <source>
        <dbReference type="ARBA" id="ARBA00022723"/>
    </source>
</evidence>
<dbReference type="GO" id="GO:0070260">
    <property type="term" value="F:5'-tyrosyl-DNA phosphodiesterase activity"/>
    <property type="evidence" value="ECO:0007669"/>
    <property type="project" value="TreeGrafter"/>
</dbReference>
<accession>A0A6C0KUV6</accession>
<keyword evidence="8" id="KW-0234">DNA repair</keyword>
<evidence type="ECO:0000259" key="9">
    <source>
        <dbReference type="Pfam" id="PF03372"/>
    </source>
</evidence>
<comment type="cofactor">
    <cofactor evidence="2">
        <name>Mg(2+)</name>
        <dbReference type="ChEBI" id="CHEBI:18420"/>
    </cofactor>
</comment>
<organism evidence="10">
    <name type="scientific">viral metagenome</name>
    <dbReference type="NCBI Taxonomy" id="1070528"/>
    <lineage>
        <taxon>unclassified sequences</taxon>
        <taxon>metagenomes</taxon>
        <taxon>organismal metagenomes</taxon>
    </lineage>
</organism>
<dbReference type="Pfam" id="PF03372">
    <property type="entry name" value="Exo_endo_phos"/>
    <property type="match status" value="1"/>
</dbReference>
<dbReference type="PANTHER" id="PTHR15822">
    <property type="entry name" value="TRAF AND TNF RECEPTOR-ASSOCIATED PROTEIN"/>
    <property type="match status" value="1"/>
</dbReference>
<evidence type="ECO:0000256" key="7">
    <source>
        <dbReference type="ARBA" id="ARBA00022842"/>
    </source>
</evidence>
<proteinExistence type="predicted"/>
<dbReference type="GO" id="GO:0004518">
    <property type="term" value="F:nuclease activity"/>
    <property type="evidence" value="ECO:0007669"/>
    <property type="project" value="UniProtKB-KW"/>
</dbReference>
<dbReference type="InterPro" id="IPR005135">
    <property type="entry name" value="Endo/exonuclease/phosphatase"/>
</dbReference>
<dbReference type="EMBL" id="MN740992">
    <property type="protein sequence ID" value="QHU21745.1"/>
    <property type="molecule type" value="Genomic_DNA"/>
</dbReference>
<evidence type="ECO:0000256" key="1">
    <source>
        <dbReference type="ARBA" id="ARBA00001936"/>
    </source>
</evidence>
<name>A0A6C0KUV6_9ZZZZ</name>
<keyword evidence="4" id="KW-0479">Metal-binding</keyword>
<keyword evidence="5" id="KW-0227">DNA damage</keyword>
<evidence type="ECO:0000256" key="5">
    <source>
        <dbReference type="ARBA" id="ARBA00022763"/>
    </source>
</evidence>
<evidence type="ECO:0000256" key="3">
    <source>
        <dbReference type="ARBA" id="ARBA00022722"/>
    </source>
</evidence>
<evidence type="ECO:0000256" key="2">
    <source>
        <dbReference type="ARBA" id="ARBA00001946"/>
    </source>
</evidence>
<evidence type="ECO:0000256" key="6">
    <source>
        <dbReference type="ARBA" id="ARBA00022801"/>
    </source>
</evidence>
<dbReference type="SUPFAM" id="SSF56219">
    <property type="entry name" value="DNase I-like"/>
    <property type="match status" value="1"/>
</dbReference>
<reference evidence="10" key="1">
    <citation type="journal article" date="2020" name="Nature">
        <title>Giant virus diversity and host interactions through global metagenomics.</title>
        <authorList>
            <person name="Schulz F."/>
            <person name="Roux S."/>
            <person name="Paez-Espino D."/>
            <person name="Jungbluth S."/>
            <person name="Walsh D.A."/>
            <person name="Denef V.J."/>
            <person name="McMahon K.D."/>
            <person name="Konstantinidis K.T."/>
            <person name="Eloe-Fadrosh E.A."/>
            <person name="Kyrpides N.C."/>
            <person name="Woyke T."/>
        </authorList>
    </citation>
    <scope>NUCLEOTIDE SEQUENCE</scope>
    <source>
        <strain evidence="10">GVMAG-S-3300013286-35</strain>
    </source>
</reference>
<sequence length="441" mass="49927">MVVKGYFILYIIDIYICNIEEGMDIPMNSVETDLCPPEAPILCGKGTAARGICVSDIGQCERRTRNARPVARRRSVNAMGAKYGYIEDFLGRGCYFPTAELKMDYEAIYMDGQAVPSGFGFLTYNMWGLSVRPELEKLFRLRRPLLERTIRDSGADIVCLQEMSHFAYTELTDFIKEYAFASEVPFPSNKAERNRNAEVYFLSKYKPSRVAIYGLRGVLGYENSLMIIEFPNLVVFNLYSQAGSKYSPGQESKWIHYSRCRYDILKTIYDIIVEQYTGLDIILCGDFNFNLDGAVADWPEIEMLNIFKGTGFVDTYRSLKPADPGFTEDTDLNLMRFNQKLIEKHFRYDGVFYRGTGFKPADSKLIGTELQCLSAEDSAWFLDYVSEAKGPQIASLRGCQEDDAGGLLLPINASDHFGVLTTFGSVSVSGGKRRTLKVRRR</sequence>
<dbReference type="AlphaFoldDB" id="A0A6C0KUV6"/>
<protein>
    <recommendedName>
        <fullName evidence="9">Endonuclease/exonuclease/phosphatase domain-containing protein</fullName>
    </recommendedName>
</protein>
<dbReference type="GO" id="GO:0046872">
    <property type="term" value="F:metal ion binding"/>
    <property type="evidence" value="ECO:0007669"/>
    <property type="project" value="UniProtKB-KW"/>
</dbReference>
<comment type="cofactor">
    <cofactor evidence="1">
        <name>Mn(2+)</name>
        <dbReference type="ChEBI" id="CHEBI:29035"/>
    </cofactor>
</comment>
<feature type="domain" description="Endonuclease/exonuclease/phosphatase" evidence="9">
    <location>
        <begin position="122"/>
        <end position="318"/>
    </location>
</feature>
<dbReference type="GO" id="GO:0003697">
    <property type="term" value="F:single-stranded DNA binding"/>
    <property type="evidence" value="ECO:0007669"/>
    <property type="project" value="TreeGrafter"/>
</dbReference>
<dbReference type="PANTHER" id="PTHR15822:SF4">
    <property type="entry name" value="TYROSYL-DNA PHOSPHODIESTERASE 2"/>
    <property type="match status" value="1"/>
</dbReference>
<dbReference type="GO" id="GO:0016605">
    <property type="term" value="C:PML body"/>
    <property type="evidence" value="ECO:0007669"/>
    <property type="project" value="TreeGrafter"/>
</dbReference>
<dbReference type="InterPro" id="IPR036691">
    <property type="entry name" value="Endo/exonu/phosph_ase_sf"/>
</dbReference>
<dbReference type="Gene3D" id="3.60.10.10">
    <property type="entry name" value="Endonuclease/exonuclease/phosphatase"/>
    <property type="match status" value="1"/>
</dbReference>
<keyword evidence="3" id="KW-0540">Nuclease</keyword>
<dbReference type="GO" id="GO:0006302">
    <property type="term" value="P:double-strand break repair"/>
    <property type="evidence" value="ECO:0007669"/>
    <property type="project" value="TreeGrafter"/>
</dbReference>
<dbReference type="InterPro" id="IPR051547">
    <property type="entry name" value="TDP2-like"/>
</dbReference>
<keyword evidence="6" id="KW-0378">Hydrolase</keyword>
<keyword evidence="7" id="KW-0460">Magnesium</keyword>
<dbReference type="GO" id="GO:0005737">
    <property type="term" value="C:cytoplasm"/>
    <property type="evidence" value="ECO:0007669"/>
    <property type="project" value="TreeGrafter"/>
</dbReference>
<evidence type="ECO:0000256" key="8">
    <source>
        <dbReference type="ARBA" id="ARBA00023204"/>
    </source>
</evidence>